<dbReference type="PANTHER" id="PTHR30531:SF12">
    <property type="entry name" value="FLAGELLAR BIOSYNTHETIC PROTEIN FLHB"/>
    <property type="match status" value="1"/>
</dbReference>
<keyword evidence="1" id="KW-0282">Flagellum</keyword>
<keyword evidence="1" id="KW-0966">Cell projection</keyword>
<dbReference type="InterPro" id="IPR006135">
    <property type="entry name" value="T3SS_substrate_exporter"/>
</dbReference>
<keyword evidence="2" id="KW-1185">Reference proteome</keyword>
<proteinExistence type="predicted"/>
<gene>
    <name evidence="1" type="primary">flhB_2</name>
    <name evidence="1" type="ORF">BACCIP111883_00494</name>
</gene>
<reference evidence="1 2" key="1">
    <citation type="submission" date="2021-10" db="EMBL/GenBank/DDBJ databases">
        <authorList>
            <person name="Criscuolo A."/>
        </authorList>
    </citation>
    <scope>NUCLEOTIDE SEQUENCE [LARGE SCALE GENOMIC DNA]</scope>
    <source>
        <strain evidence="2">CIP 111883</strain>
    </source>
</reference>
<protein>
    <submittedName>
        <fullName evidence="1">Flagellar biosynthetic protein FlhB</fullName>
    </submittedName>
</protein>
<dbReference type="Proteomes" id="UP000789833">
    <property type="component" value="Unassembled WGS sequence"/>
</dbReference>
<dbReference type="Gene3D" id="3.40.1690.10">
    <property type="entry name" value="secretion proteins EscU"/>
    <property type="match status" value="1"/>
</dbReference>
<sequence length="96" mass="10770">MKNPEGKRKKAVALKYDKNKSYAPVVNAKGAGLVAENILEEAQKNDIPIQEDPALLELLMEMEINESIPEELYEVIAEILAHVYRLHEGEKAGLKK</sequence>
<comment type="caution">
    <text evidence="1">The sequence shown here is derived from an EMBL/GenBank/DDBJ whole genome shotgun (WGS) entry which is preliminary data.</text>
</comment>
<dbReference type="PANTHER" id="PTHR30531">
    <property type="entry name" value="FLAGELLAR BIOSYNTHETIC PROTEIN FLHB"/>
    <property type="match status" value="1"/>
</dbReference>
<dbReference type="Pfam" id="PF01312">
    <property type="entry name" value="Bac_export_2"/>
    <property type="match status" value="1"/>
</dbReference>
<organism evidence="1 2">
    <name type="scientific">Sutcliffiella rhizosphaerae</name>
    <dbReference type="NCBI Taxonomy" id="2880967"/>
    <lineage>
        <taxon>Bacteria</taxon>
        <taxon>Bacillati</taxon>
        <taxon>Bacillota</taxon>
        <taxon>Bacilli</taxon>
        <taxon>Bacillales</taxon>
        <taxon>Bacillaceae</taxon>
        <taxon>Sutcliffiella</taxon>
    </lineage>
</organism>
<accession>A0ABN8A3K1</accession>
<dbReference type="RefSeq" id="WP_230499663.1">
    <property type="nucleotide sequence ID" value="NZ_CAKJTJ010000002.1"/>
</dbReference>
<name>A0ABN8A3K1_9BACI</name>
<evidence type="ECO:0000313" key="1">
    <source>
        <dbReference type="EMBL" id="CAG9619726.1"/>
    </source>
</evidence>
<keyword evidence="1" id="KW-0969">Cilium</keyword>
<evidence type="ECO:0000313" key="2">
    <source>
        <dbReference type="Proteomes" id="UP000789833"/>
    </source>
</evidence>
<dbReference type="InterPro" id="IPR029025">
    <property type="entry name" value="T3SS_substrate_exporter_C"/>
</dbReference>
<dbReference type="EMBL" id="CAKJTJ010000002">
    <property type="protein sequence ID" value="CAG9619726.1"/>
    <property type="molecule type" value="Genomic_DNA"/>
</dbReference>
<dbReference type="SUPFAM" id="SSF160544">
    <property type="entry name" value="EscU C-terminal domain-like"/>
    <property type="match status" value="1"/>
</dbReference>